<dbReference type="Gene3D" id="1.10.1400.10">
    <property type="match status" value="1"/>
</dbReference>
<dbReference type="PANTHER" id="PTHR34218">
    <property type="entry name" value="PEPTIDASE S45 PENICILLIN AMIDASE"/>
    <property type="match status" value="1"/>
</dbReference>
<evidence type="ECO:0000256" key="5">
    <source>
        <dbReference type="PIRSR" id="PIRSR001227-1"/>
    </source>
</evidence>
<feature type="chain" id="PRO_5037225487" evidence="7">
    <location>
        <begin position="25"/>
        <end position="825"/>
    </location>
</feature>
<dbReference type="Gene3D" id="1.10.439.10">
    <property type="entry name" value="Penicillin Amidohydrolase, domain 1"/>
    <property type="match status" value="1"/>
</dbReference>
<dbReference type="RefSeq" id="WP_208633712.1">
    <property type="nucleotide sequence ID" value="NZ_CP059319.1"/>
</dbReference>
<keyword evidence="6" id="KW-0106">Calcium</keyword>
<dbReference type="PANTHER" id="PTHR34218:SF3">
    <property type="entry name" value="ACYL-HOMOSERINE LACTONE ACYLASE PVDQ"/>
    <property type="match status" value="1"/>
</dbReference>
<dbReference type="AlphaFoldDB" id="A0A975HGT1"/>
<keyword evidence="6" id="KW-0479">Metal-binding</keyword>
<dbReference type="InterPro" id="IPR014395">
    <property type="entry name" value="Pen/GL7ACA/AHL_acylase"/>
</dbReference>
<comment type="cofactor">
    <cofactor evidence="6">
        <name>Ca(2+)</name>
        <dbReference type="ChEBI" id="CHEBI:29108"/>
    </cofactor>
    <text evidence="6">Binds 1 Ca(2+) ion per dimer.</text>
</comment>
<feature type="binding site" evidence="6">
    <location>
        <position position="353"/>
    </location>
    <ligand>
        <name>Ca(2+)</name>
        <dbReference type="ChEBI" id="CHEBI:29108"/>
    </ligand>
</feature>
<dbReference type="GO" id="GO:0017000">
    <property type="term" value="P:antibiotic biosynthetic process"/>
    <property type="evidence" value="ECO:0007669"/>
    <property type="project" value="InterPro"/>
</dbReference>
<dbReference type="Gene3D" id="2.30.120.10">
    <property type="match status" value="1"/>
</dbReference>
<gene>
    <name evidence="8" type="ORF">HRJ34_07210</name>
</gene>
<sequence>MRKLGCLRLSKAVAMLALVSVSSAGLCAADARPAPAAENARQGAVAIKRDAYGVPHVYADTTYGIFYGFGYALAEDQLFQMEMLRRTAEGSVAEILGAKYVEHDVRVRQGWTPSSIAAQYEALDRDDRAIFDGYAAGYNARVKEVLADRKRLMPREFTELGVDPVPWTPTDVLAGYVHSMALRFSDANAEIDNLALLTKLKEMHGAAKGQDIFDQLRWKRDDAAPTTIVGAPAAPRSARSTVRSANMVALSDAAIAEQTRMQLARYGRTGPDAAPRASNVWVVAPKRNTAGETVLVNGPQMGDFATGYIWSVGLHGAGFDVVGSGPMGSPWLIFGTNGKIGWGATAGMGDTVDVYQEKLSQTDRTHYLFNGQYRRMDKRSETILVKDGSPRSIDIYSTVHGTVTQFDDAQHTAYSRKRSWDGAEVRSLVAWVHAMKTDNFSDWRKAIAPVALTINNYYADKSGNIGYVYLGKFPIRPAGQDIRLPASGTGDMEWLGFRPFAENPWVLNPAGGTIANWNNKPTKNYDNPDYMFWSKVDHVTEIQDTLGKKDKFSTDELWEINREFSYIDGNARYFLPFIESAIGDLPAHGPVRQAAQLLVDWDRKTVDPRNPAKASTGYTIFAEFLAALVQDIVGPTVPKPFMGDGAGRNSYTAISASFPTMGAKVAYYALSGPQASVRQTVDLLNGRSRGSVIKAALETAVAKLTARFGPAMDGWVADSAPHDFSTLNYAGIPQTLPRYAVSLPGHMNRGTENNRIVFNKGGVSYCDVTPPGQSGFIKPDGEPSPHARDQLRLYAGFACKPLWLSEADVERNTVEREMLTYSLPK</sequence>
<dbReference type="Gene3D" id="1.10.287.150">
    <property type="match status" value="1"/>
</dbReference>
<dbReference type="Proteomes" id="UP000664914">
    <property type="component" value="Chromosome"/>
</dbReference>
<evidence type="ECO:0000256" key="1">
    <source>
        <dbReference type="ARBA" id="ARBA00006586"/>
    </source>
</evidence>
<dbReference type="SUPFAM" id="SSF56235">
    <property type="entry name" value="N-terminal nucleophile aminohydrolases (Ntn hydrolases)"/>
    <property type="match status" value="1"/>
</dbReference>
<organism evidence="8 9">
    <name type="scientific">Rhizorhabdus wittichii</name>
    <dbReference type="NCBI Taxonomy" id="160791"/>
    <lineage>
        <taxon>Bacteria</taxon>
        <taxon>Pseudomonadati</taxon>
        <taxon>Pseudomonadota</taxon>
        <taxon>Alphaproteobacteria</taxon>
        <taxon>Sphingomonadales</taxon>
        <taxon>Sphingomonadaceae</taxon>
        <taxon>Rhizorhabdus</taxon>
    </lineage>
</organism>
<evidence type="ECO:0000256" key="7">
    <source>
        <dbReference type="SAM" id="SignalP"/>
    </source>
</evidence>
<feature type="signal peptide" evidence="7">
    <location>
        <begin position="1"/>
        <end position="24"/>
    </location>
</feature>
<evidence type="ECO:0000256" key="3">
    <source>
        <dbReference type="ARBA" id="ARBA00022801"/>
    </source>
</evidence>
<dbReference type="EMBL" id="CP059319">
    <property type="protein sequence ID" value="QTH23279.1"/>
    <property type="molecule type" value="Genomic_DNA"/>
</dbReference>
<protein>
    <submittedName>
        <fullName evidence="8">Penicillin acylase family protein</fullName>
    </submittedName>
</protein>
<feature type="binding site" evidence="6">
    <location>
        <position position="190"/>
    </location>
    <ligand>
        <name>Ca(2+)</name>
        <dbReference type="ChEBI" id="CHEBI:29108"/>
    </ligand>
</feature>
<evidence type="ECO:0000256" key="6">
    <source>
        <dbReference type="PIRSR" id="PIRSR001227-2"/>
    </source>
</evidence>
<dbReference type="Gene3D" id="3.60.20.10">
    <property type="entry name" value="Glutamine Phosphoribosylpyrophosphate, subunit 1, domain 1"/>
    <property type="match status" value="1"/>
</dbReference>
<feature type="binding site" evidence="6">
    <location>
        <position position="350"/>
    </location>
    <ligand>
        <name>Ca(2+)</name>
        <dbReference type="ChEBI" id="CHEBI:29108"/>
    </ligand>
</feature>
<dbReference type="InterPro" id="IPR002692">
    <property type="entry name" value="S45"/>
</dbReference>
<accession>A0A975HGT1</accession>
<dbReference type="PIRSF" id="PIRSF001227">
    <property type="entry name" value="Pen_acylase"/>
    <property type="match status" value="1"/>
</dbReference>
<proteinExistence type="inferred from homology"/>
<dbReference type="InterPro" id="IPR029055">
    <property type="entry name" value="Ntn_hydrolases_N"/>
</dbReference>
<dbReference type="Pfam" id="PF01804">
    <property type="entry name" value="Penicil_amidase"/>
    <property type="match status" value="1"/>
</dbReference>
<evidence type="ECO:0000313" key="8">
    <source>
        <dbReference type="EMBL" id="QTH23279.1"/>
    </source>
</evidence>
<evidence type="ECO:0000256" key="2">
    <source>
        <dbReference type="ARBA" id="ARBA00022729"/>
    </source>
</evidence>
<comment type="similarity">
    <text evidence="1">Belongs to the peptidase S45 family.</text>
</comment>
<feature type="active site" description="Nucleophile" evidence="5">
    <location>
        <position position="278"/>
    </location>
</feature>
<dbReference type="InterPro" id="IPR043147">
    <property type="entry name" value="Penicillin_amidase_A-knob"/>
</dbReference>
<keyword evidence="2 7" id="KW-0732">Signal</keyword>
<dbReference type="GO" id="GO:0016811">
    <property type="term" value="F:hydrolase activity, acting on carbon-nitrogen (but not peptide) bonds, in linear amides"/>
    <property type="evidence" value="ECO:0007669"/>
    <property type="project" value="InterPro"/>
</dbReference>
<reference evidence="8" key="1">
    <citation type="submission" date="2020-07" db="EMBL/GenBank/DDBJ databases">
        <authorList>
            <person name="Camacho E."/>
        </authorList>
    </citation>
    <scope>NUCLEOTIDE SEQUENCE</scope>
    <source>
        <strain evidence="8">MPO218</strain>
    </source>
</reference>
<name>A0A975HGT1_9SPHN</name>
<dbReference type="GO" id="GO:0046872">
    <property type="term" value="F:metal ion binding"/>
    <property type="evidence" value="ECO:0007669"/>
    <property type="project" value="UniProtKB-KW"/>
</dbReference>
<feature type="binding site" evidence="6">
    <location>
        <position position="352"/>
    </location>
    <ligand>
        <name>Ca(2+)</name>
        <dbReference type="ChEBI" id="CHEBI:29108"/>
    </ligand>
</feature>
<reference evidence="8" key="2">
    <citation type="submission" date="2021-04" db="EMBL/GenBank/DDBJ databases">
        <title>Isolation and genomic analysis of the ibuprofen-degrading bacterium Sphingomonas strain MPO218.</title>
        <authorList>
            <person name="Aulestia M."/>
            <person name="Flores A."/>
            <person name="Mangas E.L."/>
            <person name="Perez-Pulido A.J."/>
            <person name="Santero E."/>
            <person name="Camacho E.M."/>
        </authorList>
    </citation>
    <scope>NUCLEOTIDE SEQUENCE</scope>
    <source>
        <strain evidence="8">MPO218</strain>
    </source>
</reference>
<evidence type="ECO:0000256" key="4">
    <source>
        <dbReference type="ARBA" id="ARBA00023145"/>
    </source>
</evidence>
<keyword evidence="3" id="KW-0378">Hydrolase</keyword>
<keyword evidence="4" id="KW-0865">Zymogen</keyword>
<feature type="binding site" evidence="6">
    <location>
        <position position="529"/>
    </location>
    <ligand>
        <name>Ca(2+)</name>
        <dbReference type="ChEBI" id="CHEBI:29108"/>
    </ligand>
</feature>
<dbReference type="InterPro" id="IPR043146">
    <property type="entry name" value="Penicillin_amidase_N_B-knob"/>
</dbReference>
<dbReference type="InterPro" id="IPR023343">
    <property type="entry name" value="Penicillin_amidase_dom1"/>
</dbReference>
<evidence type="ECO:0000313" key="9">
    <source>
        <dbReference type="Proteomes" id="UP000664914"/>
    </source>
</evidence>